<dbReference type="EMBL" id="KV784373">
    <property type="protein sequence ID" value="OEU09953.1"/>
    <property type="molecule type" value="Genomic_DNA"/>
</dbReference>
<dbReference type="InParanoid" id="A0A1E7EWP4"/>
<evidence type="ECO:0000313" key="2">
    <source>
        <dbReference type="Proteomes" id="UP000095751"/>
    </source>
</evidence>
<dbReference type="Proteomes" id="UP000095751">
    <property type="component" value="Unassembled WGS sequence"/>
</dbReference>
<accession>A0A1E7EWP4</accession>
<proteinExistence type="predicted"/>
<dbReference type="KEGG" id="fcy:FRACYDRAFT_247560"/>
<keyword evidence="2" id="KW-1185">Reference proteome</keyword>
<dbReference type="OrthoDB" id="49609at2759"/>
<name>A0A1E7EWP4_9STRA</name>
<organism evidence="1 2">
    <name type="scientific">Fragilariopsis cylindrus CCMP1102</name>
    <dbReference type="NCBI Taxonomy" id="635003"/>
    <lineage>
        <taxon>Eukaryota</taxon>
        <taxon>Sar</taxon>
        <taxon>Stramenopiles</taxon>
        <taxon>Ochrophyta</taxon>
        <taxon>Bacillariophyta</taxon>
        <taxon>Bacillariophyceae</taxon>
        <taxon>Bacillariophycidae</taxon>
        <taxon>Bacillariales</taxon>
        <taxon>Bacillariaceae</taxon>
        <taxon>Fragilariopsis</taxon>
    </lineage>
</organism>
<evidence type="ECO:0000313" key="1">
    <source>
        <dbReference type="EMBL" id="OEU09953.1"/>
    </source>
</evidence>
<reference evidence="1 2" key="1">
    <citation type="submission" date="2016-09" db="EMBL/GenBank/DDBJ databases">
        <title>Extensive genetic diversity and differential bi-allelic expression allows diatom success in the polar Southern Ocean.</title>
        <authorList>
            <consortium name="DOE Joint Genome Institute"/>
            <person name="Mock T."/>
            <person name="Otillar R.P."/>
            <person name="Strauss J."/>
            <person name="Dupont C."/>
            <person name="Frickenhaus S."/>
            <person name="Maumus F."/>
            <person name="Mcmullan M."/>
            <person name="Sanges R."/>
            <person name="Schmutz J."/>
            <person name="Toseland A."/>
            <person name="Valas R."/>
            <person name="Veluchamy A."/>
            <person name="Ward B.J."/>
            <person name="Allen A."/>
            <person name="Barry K."/>
            <person name="Falciatore A."/>
            <person name="Ferrante M."/>
            <person name="Fortunato A.E."/>
            <person name="Gloeckner G."/>
            <person name="Gruber A."/>
            <person name="Hipkin R."/>
            <person name="Janech M."/>
            <person name="Kroth P."/>
            <person name="Leese F."/>
            <person name="Lindquist E."/>
            <person name="Lyon B.R."/>
            <person name="Martin J."/>
            <person name="Mayer C."/>
            <person name="Parker M."/>
            <person name="Quesneville H."/>
            <person name="Raymond J."/>
            <person name="Uhlig C."/>
            <person name="Valentin K.U."/>
            <person name="Worden A.Z."/>
            <person name="Armbrust E.V."/>
            <person name="Bowler C."/>
            <person name="Green B."/>
            <person name="Moulton V."/>
            <person name="Van Oosterhout C."/>
            <person name="Grigoriev I."/>
        </authorList>
    </citation>
    <scope>NUCLEOTIDE SEQUENCE [LARGE SCALE GENOMIC DNA]</scope>
    <source>
        <strain evidence="1 2">CCMP1102</strain>
    </source>
</reference>
<dbReference type="AlphaFoldDB" id="A0A1E7EWP4"/>
<sequence>MGTTPSPRNKGPFFPPKQLTPRDALLRIENSLDSGATVSIEDVKLILLPERMGNRKLILRRILQDEFNLGGKCVPPIISGGGNDDDDDYELEFVRQCSIERLGTFVISLLKE</sequence>
<gene>
    <name evidence="1" type="ORF">FRACYDRAFT_247560</name>
</gene>
<protein>
    <submittedName>
        <fullName evidence="1">Uncharacterized protein</fullName>
    </submittedName>
</protein>